<reference evidence="3 4" key="1">
    <citation type="submission" date="2024-10" db="EMBL/GenBank/DDBJ databases">
        <title>The Natural Products Discovery Center: Release of the First 8490 Sequenced Strains for Exploring Actinobacteria Biosynthetic Diversity.</title>
        <authorList>
            <person name="Kalkreuter E."/>
            <person name="Kautsar S.A."/>
            <person name="Yang D."/>
            <person name="Bader C.D."/>
            <person name="Teijaro C.N."/>
            <person name="Fluegel L."/>
            <person name="Davis C.M."/>
            <person name="Simpson J.R."/>
            <person name="Lauterbach L."/>
            <person name="Steele A.D."/>
            <person name="Gui C."/>
            <person name="Meng S."/>
            <person name="Li G."/>
            <person name="Viehrig K."/>
            <person name="Ye F."/>
            <person name="Su P."/>
            <person name="Kiefer A.F."/>
            <person name="Nichols A."/>
            <person name="Cepeda A.J."/>
            <person name="Yan W."/>
            <person name="Fan B."/>
            <person name="Jiang Y."/>
            <person name="Adhikari A."/>
            <person name="Zheng C.-J."/>
            <person name="Schuster L."/>
            <person name="Cowan T.M."/>
            <person name="Smanski M.J."/>
            <person name="Chevrette M.G."/>
            <person name="De Carvalho L.P.S."/>
            <person name="Shen B."/>
        </authorList>
    </citation>
    <scope>NUCLEOTIDE SEQUENCE [LARGE SCALE GENOMIC DNA]</scope>
    <source>
        <strain evidence="3 4">NPDC019377</strain>
    </source>
</reference>
<keyword evidence="2" id="KW-0472">Membrane</keyword>
<name>A0ABW7W1K9_9NOCA</name>
<comment type="caution">
    <text evidence="3">The sequence shown here is derived from an EMBL/GenBank/DDBJ whole genome shotgun (WGS) entry which is preliminary data.</text>
</comment>
<dbReference type="Proteomes" id="UP001611494">
    <property type="component" value="Unassembled WGS sequence"/>
</dbReference>
<dbReference type="EMBL" id="JBIRYL010000007">
    <property type="protein sequence ID" value="MFI2232444.1"/>
    <property type="molecule type" value="Genomic_DNA"/>
</dbReference>
<proteinExistence type="predicted"/>
<feature type="transmembrane region" description="Helical" evidence="2">
    <location>
        <begin position="291"/>
        <end position="309"/>
    </location>
</feature>
<feature type="region of interest" description="Disordered" evidence="1">
    <location>
        <begin position="317"/>
        <end position="342"/>
    </location>
</feature>
<protein>
    <submittedName>
        <fullName evidence="3">Type VII secretion-associated protein</fullName>
    </submittedName>
</protein>
<feature type="compositionally biased region" description="Low complexity" evidence="1">
    <location>
        <begin position="320"/>
        <end position="342"/>
    </location>
</feature>
<keyword evidence="2" id="KW-1133">Transmembrane helix</keyword>
<keyword evidence="4" id="KW-1185">Reference proteome</keyword>
<accession>A0ABW7W1K9</accession>
<evidence type="ECO:0000313" key="3">
    <source>
        <dbReference type="EMBL" id="MFI2232444.1"/>
    </source>
</evidence>
<gene>
    <name evidence="3" type="ORF">ACH49Z_21580</name>
</gene>
<dbReference type="RefSeq" id="WP_397064126.1">
    <property type="nucleotide sequence ID" value="NZ_JBIRYL010000007.1"/>
</dbReference>
<dbReference type="InterPro" id="IPR023840">
    <property type="entry name" value="T7SS_Rv3446c"/>
</dbReference>
<evidence type="ECO:0000256" key="2">
    <source>
        <dbReference type="SAM" id="Phobius"/>
    </source>
</evidence>
<evidence type="ECO:0000313" key="4">
    <source>
        <dbReference type="Proteomes" id="UP001611494"/>
    </source>
</evidence>
<dbReference type="NCBIfam" id="TIGR03931">
    <property type="entry name" value="T7SS_Rv3446c"/>
    <property type="match status" value="1"/>
</dbReference>
<organism evidence="3 4">
    <name type="scientific">Nocardia testacea</name>
    <dbReference type="NCBI Taxonomy" id="248551"/>
    <lineage>
        <taxon>Bacteria</taxon>
        <taxon>Bacillati</taxon>
        <taxon>Actinomycetota</taxon>
        <taxon>Actinomycetes</taxon>
        <taxon>Mycobacteriales</taxon>
        <taxon>Nocardiaceae</taxon>
        <taxon>Nocardia</taxon>
    </lineage>
</organism>
<keyword evidence="2" id="KW-0812">Transmembrane</keyword>
<evidence type="ECO:0000256" key="1">
    <source>
        <dbReference type="SAM" id="MobiDB-lite"/>
    </source>
</evidence>
<sequence>MDADAVMPVAEIALTETRLWAWSANTHTDLTPSVVPAGDGRGLVVGEPLAPPSIAVSPVQLVTADRIAYDPGMPTPAEALSAVFGHTLTQLRIPTPCERLTVVHPTDWDPHRLAVLESAAFRHSGHVTLETIAVRAVAAGRRLRDVRTVVLEFGPLSTTASTVVPTERGPRLEYCEHEPVLAAGEIAAADQGLAGFDELLERLLHGCQVSSVLVVGRTDAGFLERIGSVVADRCGSAELAVVAGTDLVRVPRTDPGDHRPALPPAAAETEWLQPLRERAAATRPPRSRTPLYIAASAVLVVAVLVAAGIGTARISGGGPDAVAAAPSTTAAPADGDTGDPASDPVPVTFGALRLTIPAGWRDQDASAGSGQRLVLVPEAGLRARITVTQQRVTADVGYERIAADLEAQIASRPAGSVSPIRRDVVFAGRPGLAYSEHPEDGSTVDWHVIVEHSIQISIGCQYQTGGQDSITPICEDLANSLDVAA</sequence>